<evidence type="ECO:0000313" key="2">
    <source>
        <dbReference type="EMBL" id="OME16529.1"/>
    </source>
</evidence>
<proteinExistence type="predicted"/>
<name>A0AB36J8K4_9BACL</name>
<protein>
    <submittedName>
        <fullName evidence="2">Uncharacterized protein</fullName>
    </submittedName>
</protein>
<dbReference type="EMBL" id="MPTO01000019">
    <property type="protein sequence ID" value="OME16529.1"/>
    <property type="molecule type" value="Genomic_DNA"/>
</dbReference>
<keyword evidence="1" id="KW-0472">Membrane</keyword>
<keyword evidence="1" id="KW-0812">Transmembrane</keyword>
<feature type="transmembrane region" description="Helical" evidence="1">
    <location>
        <begin position="6"/>
        <end position="28"/>
    </location>
</feature>
<evidence type="ECO:0000313" key="3">
    <source>
        <dbReference type="Proteomes" id="UP000187323"/>
    </source>
</evidence>
<dbReference type="RefSeq" id="WP_076136633.1">
    <property type="nucleotide sequence ID" value="NZ_MPTO01000019.1"/>
</dbReference>
<evidence type="ECO:0000256" key="1">
    <source>
        <dbReference type="SAM" id="Phobius"/>
    </source>
</evidence>
<reference evidence="2 3" key="1">
    <citation type="submission" date="2016-10" db="EMBL/GenBank/DDBJ databases">
        <title>Paenibacillus species isolates.</title>
        <authorList>
            <person name="Beno S.M."/>
        </authorList>
    </citation>
    <scope>NUCLEOTIDE SEQUENCE [LARGE SCALE GENOMIC DNA]</scope>
    <source>
        <strain evidence="2 3">FSL H7-0918</strain>
    </source>
</reference>
<dbReference type="AlphaFoldDB" id="A0AB36J8K4"/>
<keyword evidence="1" id="KW-1133">Transmembrane helix</keyword>
<comment type="caution">
    <text evidence="2">The sequence shown here is derived from an EMBL/GenBank/DDBJ whole genome shotgun (WGS) entry which is preliminary data.</text>
</comment>
<gene>
    <name evidence="2" type="ORF">BSK47_19900</name>
</gene>
<sequence length="145" mass="16741">MAPAYLTTINVFIGAALSVVTTFIFLRAENMKQIMTRKHEFSVKELGEKIFSPLLIELVRHETKKKLGRHHTFPVQTIIDTISINQYLLIFANDNVRNIINNIYEFGTSTSSDNGNTIKTQDELIIEELCLLREELNSIYSKYRM</sequence>
<accession>A0AB36J8K4</accession>
<dbReference type="Proteomes" id="UP000187323">
    <property type="component" value="Unassembled WGS sequence"/>
</dbReference>
<organism evidence="2 3">
    <name type="scientific">Paenibacillus odorifer</name>
    <dbReference type="NCBI Taxonomy" id="189426"/>
    <lineage>
        <taxon>Bacteria</taxon>
        <taxon>Bacillati</taxon>
        <taxon>Bacillota</taxon>
        <taxon>Bacilli</taxon>
        <taxon>Bacillales</taxon>
        <taxon>Paenibacillaceae</taxon>
        <taxon>Paenibacillus</taxon>
    </lineage>
</organism>